<comment type="caution">
    <text evidence="4">The sequence shown here is derived from an EMBL/GenBank/DDBJ whole genome shotgun (WGS) entry which is preliminary data.</text>
</comment>
<dbReference type="Proteomes" id="UP000596742">
    <property type="component" value="Unassembled WGS sequence"/>
</dbReference>
<dbReference type="SUPFAM" id="SSF57424">
    <property type="entry name" value="LDL receptor-like module"/>
    <property type="match status" value="1"/>
</dbReference>
<evidence type="ECO:0000256" key="2">
    <source>
        <dbReference type="PROSITE-ProRule" id="PRU00124"/>
    </source>
</evidence>
<dbReference type="InterPro" id="IPR036055">
    <property type="entry name" value="LDL_receptor-like_sf"/>
</dbReference>
<evidence type="ECO:0000313" key="4">
    <source>
        <dbReference type="EMBL" id="VDI78052.1"/>
    </source>
</evidence>
<dbReference type="AlphaFoldDB" id="A0A8B6HFA2"/>
<proteinExistence type="predicted"/>
<organism evidence="4 5">
    <name type="scientific">Mytilus galloprovincialis</name>
    <name type="common">Mediterranean mussel</name>
    <dbReference type="NCBI Taxonomy" id="29158"/>
    <lineage>
        <taxon>Eukaryota</taxon>
        <taxon>Metazoa</taxon>
        <taxon>Spiralia</taxon>
        <taxon>Lophotrochozoa</taxon>
        <taxon>Mollusca</taxon>
        <taxon>Bivalvia</taxon>
        <taxon>Autobranchia</taxon>
        <taxon>Pteriomorphia</taxon>
        <taxon>Mytilida</taxon>
        <taxon>Mytiloidea</taxon>
        <taxon>Mytilidae</taxon>
        <taxon>Mytilinae</taxon>
        <taxon>Mytilus</taxon>
    </lineage>
</organism>
<feature type="disulfide bond" evidence="2">
    <location>
        <begin position="44"/>
        <end position="59"/>
    </location>
</feature>
<evidence type="ECO:0000313" key="5">
    <source>
        <dbReference type="Proteomes" id="UP000596742"/>
    </source>
</evidence>
<feature type="compositionally biased region" description="Polar residues" evidence="3">
    <location>
        <begin position="91"/>
        <end position="100"/>
    </location>
</feature>
<comment type="caution">
    <text evidence="2">Lacks conserved residue(s) required for the propagation of feature annotation.</text>
</comment>
<dbReference type="PROSITE" id="PS50068">
    <property type="entry name" value="LDLRA_2"/>
    <property type="match status" value="1"/>
</dbReference>
<dbReference type="CDD" id="cd00112">
    <property type="entry name" value="LDLa"/>
    <property type="match status" value="1"/>
</dbReference>
<evidence type="ECO:0000256" key="1">
    <source>
        <dbReference type="ARBA" id="ARBA00023157"/>
    </source>
</evidence>
<name>A0A8B6HFA2_MYTGA</name>
<reference evidence="4" key="1">
    <citation type="submission" date="2018-11" db="EMBL/GenBank/DDBJ databases">
        <authorList>
            <person name="Alioto T."/>
            <person name="Alioto T."/>
        </authorList>
    </citation>
    <scope>NUCLEOTIDE SEQUENCE</scope>
</reference>
<accession>A0A8B6HFA2</accession>
<dbReference type="SMART" id="SM00192">
    <property type="entry name" value="LDLa"/>
    <property type="match status" value="1"/>
</dbReference>
<dbReference type="OrthoDB" id="9990982at2759"/>
<dbReference type="PROSITE" id="PS01209">
    <property type="entry name" value="LDLRA_1"/>
    <property type="match status" value="1"/>
</dbReference>
<sequence>MKSTFCINLYVKVTTKAPVIRIPCTTGMVQCDHGKKCVYTAWKCDRIVDCSDGSDEKDCQDKTIVMSFEDLLHRHKQETRNKRSVELSNRPRLSNVNGNNETEDSEH</sequence>
<dbReference type="EMBL" id="UYJE01009919">
    <property type="protein sequence ID" value="VDI78052.1"/>
    <property type="molecule type" value="Genomic_DNA"/>
</dbReference>
<gene>
    <name evidence="4" type="ORF">MGAL_10B029775</name>
</gene>
<keyword evidence="1 2" id="KW-1015">Disulfide bond</keyword>
<dbReference type="InterPro" id="IPR002172">
    <property type="entry name" value="LDrepeatLR_classA_rpt"/>
</dbReference>
<feature type="region of interest" description="Disordered" evidence="3">
    <location>
        <begin position="77"/>
        <end position="107"/>
    </location>
</feature>
<keyword evidence="5" id="KW-1185">Reference proteome</keyword>
<dbReference type="Gene3D" id="4.10.400.10">
    <property type="entry name" value="Low-density Lipoprotein Receptor"/>
    <property type="match status" value="1"/>
</dbReference>
<dbReference type="Pfam" id="PF00057">
    <property type="entry name" value="Ldl_recept_a"/>
    <property type="match status" value="1"/>
</dbReference>
<dbReference type="InterPro" id="IPR023415">
    <property type="entry name" value="LDLR_class-A_CS"/>
</dbReference>
<protein>
    <submittedName>
        <fullName evidence="4">Uncharacterized protein</fullName>
    </submittedName>
</protein>
<evidence type="ECO:0000256" key="3">
    <source>
        <dbReference type="SAM" id="MobiDB-lite"/>
    </source>
</evidence>